<name>A0A9P6DV58_9AGAM</name>
<dbReference type="Pfam" id="PF18758">
    <property type="entry name" value="KDZ"/>
    <property type="match status" value="1"/>
</dbReference>
<accession>A0A9P6DV58</accession>
<keyword evidence="4" id="KW-1185">Reference proteome</keyword>
<dbReference type="InterPro" id="IPR040521">
    <property type="entry name" value="KDZ"/>
</dbReference>
<protein>
    <recommendedName>
        <fullName evidence="2">CxC2-like cysteine cluster KDZ transposase-associated domain-containing protein</fullName>
    </recommendedName>
</protein>
<sequence length="903" mass="102666">MVTVTHVRFHMRPTRGQGRPGYSLLSKRDVLSEASVTIETQKDIHLWAANIASWEDLPGFPEPDDGAPVNISYEHHMEKPAPRQKKYPSSRGEVRLLSLLGVPYAGNQCTLAIHENLPLHNIQVWTGQMFEHAALRGLGLTVQLGHPVYQKCPVPVYASSLFVVIHTNGVHSVRVTFCGCSNAPHHCVQLLHRRWFPSMVLQLKSCAMFEVLHQYQLLSLSSKISIHHFYDMLEHLTDNTGLVPVPNKYKSFCRMVREWRHLKMLKRAGHGNDPSSMLGTASGELAVICPACPEPGVNLPEEWMNTPKEERFLYDGIYAIDANFRLKNHARSSVDPGLGTGWAYFVDDQAYSTYLLKHMSQKDGTKLGCITISYNIFCQWITKLHRRLPSLPPEFQIDPNITTLRGVIPKFHFGAHKPEGHAQFSLNWMPGVGWTDDDIWSDLNYRKIMTLGTSLLQKLHNALVQSAFHLEQYDTLTQGLADDDASTWERMVREWEIDASKPDPYTLPLSNKSQVQIHLELIEMEWDSLYHGSVSLHNVSASAFVIMGLDIEDTQRKLTSDVQCTMETISSLTSIESRRLSLVKRIKTFCDIQRIYMPEACCFLTSEDECKKPSHPKTIKLFLPSQIPAEYCMQNTIVDIEVKLRVGQAFDALSSLHSSLCIRAHLTNYKQTVQGQHMHTRMMALIKSAKRKTASIAAKYTVSHQTLISLVGLDGIDPQLKELRDRDIHTLSDPEISEDKQDSHTQNLSEGSRALSWIWMSAVGNGDNETHEGGVFALRVEWMKLCARKERWQEEVLLLCEEMRRVLAFCEHHEAWWIDLSHSQTGLSLPQLEGNKVYALRQASLQQSHRKHFQSLWNNVLSSPQDQVLCELEEKHKNKSLSLGVIENDEDKLLSDDGLDPDE</sequence>
<dbReference type="Pfam" id="PF18803">
    <property type="entry name" value="CxC2"/>
    <property type="match status" value="1"/>
</dbReference>
<gene>
    <name evidence="3" type="ORF">BS47DRAFT_1363238</name>
</gene>
<dbReference type="InterPro" id="IPR041457">
    <property type="entry name" value="CxC2_KDZ-assoc"/>
</dbReference>
<evidence type="ECO:0000313" key="4">
    <source>
        <dbReference type="Proteomes" id="UP000886523"/>
    </source>
</evidence>
<reference evidence="3" key="1">
    <citation type="journal article" date="2020" name="Nat. Commun.">
        <title>Large-scale genome sequencing of mycorrhizal fungi provides insights into the early evolution of symbiotic traits.</title>
        <authorList>
            <person name="Miyauchi S."/>
            <person name="Kiss E."/>
            <person name="Kuo A."/>
            <person name="Drula E."/>
            <person name="Kohler A."/>
            <person name="Sanchez-Garcia M."/>
            <person name="Morin E."/>
            <person name="Andreopoulos B."/>
            <person name="Barry K.W."/>
            <person name="Bonito G."/>
            <person name="Buee M."/>
            <person name="Carver A."/>
            <person name="Chen C."/>
            <person name="Cichocki N."/>
            <person name="Clum A."/>
            <person name="Culley D."/>
            <person name="Crous P.W."/>
            <person name="Fauchery L."/>
            <person name="Girlanda M."/>
            <person name="Hayes R.D."/>
            <person name="Keri Z."/>
            <person name="LaButti K."/>
            <person name="Lipzen A."/>
            <person name="Lombard V."/>
            <person name="Magnuson J."/>
            <person name="Maillard F."/>
            <person name="Murat C."/>
            <person name="Nolan M."/>
            <person name="Ohm R.A."/>
            <person name="Pangilinan J."/>
            <person name="Pereira M.F."/>
            <person name="Perotto S."/>
            <person name="Peter M."/>
            <person name="Pfister S."/>
            <person name="Riley R."/>
            <person name="Sitrit Y."/>
            <person name="Stielow J.B."/>
            <person name="Szollosi G."/>
            <person name="Zifcakova L."/>
            <person name="Stursova M."/>
            <person name="Spatafora J.W."/>
            <person name="Tedersoo L."/>
            <person name="Vaario L.M."/>
            <person name="Yamada A."/>
            <person name="Yan M."/>
            <person name="Wang P."/>
            <person name="Xu J."/>
            <person name="Bruns T."/>
            <person name="Baldrian P."/>
            <person name="Vilgalys R."/>
            <person name="Dunand C."/>
            <person name="Henrissat B."/>
            <person name="Grigoriev I.V."/>
            <person name="Hibbett D."/>
            <person name="Nagy L.G."/>
            <person name="Martin F.M."/>
        </authorList>
    </citation>
    <scope>NUCLEOTIDE SEQUENCE</scope>
    <source>
        <strain evidence="3">UP504</strain>
    </source>
</reference>
<proteinExistence type="predicted"/>
<dbReference type="AlphaFoldDB" id="A0A9P6DV58"/>
<comment type="caution">
    <text evidence="3">The sequence shown here is derived from an EMBL/GenBank/DDBJ whole genome shotgun (WGS) entry which is preliminary data.</text>
</comment>
<organism evidence="3 4">
    <name type="scientific">Hydnum rufescens UP504</name>
    <dbReference type="NCBI Taxonomy" id="1448309"/>
    <lineage>
        <taxon>Eukaryota</taxon>
        <taxon>Fungi</taxon>
        <taxon>Dikarya</taxon>
        <taxon>Basidiomycota</taxon>
        <taxon>Agaricomycotina</taxon>
        <taxon>Agaricomycetes</taxon>
        <taxon>Cantharellales</taxon>
        <taxon>Hydnaceae</taxon>
        <taxon>Hydnum</taxon>
    </lineage>
</organism>
<evidence type="ECO:0000259" key="2">
    <source>
        <dbReference type="Pfam" id="PF18803"/>
    </source>
</evidence>
<feature type="region of interest" description="Disordered" evidence="1">
    <location>
        <begin position="1"/>
        <end position="21"/>
    </location>
</feature>
<dbReference type="Proteomes" id="UP000886523">
    <property type="component" value="Unassembled WGS sequence"/>
</dbReference>
<dbReference type="OrthoDB" id="3261436at2759"/>
<feature type="domain" description="CxC2-like cysteine cluster KDZ transposase-associated" evidence="2">
    <location>
        <begin position="135"/>
        <end position="241"/>
    </location>
</feature>
<evidence type="ECO:0000313" key="3">
    <source>
        <dbReference type="EMBL" id="KAF9512334.1"/>
    </source>
</evidence>
<evidence type="ECO:0000256" key="1">
    <source>
        <dbReference type="SAM" id="MobiDB-lite"/>
    </source>
</evidence>
<dbReference type="EMBL" id="MU128988">
    <property type="protein sequence ID" value="KAF9512334.1"/>
    <property type="molecule type" value="Genomic_DNA"/>
</dbReference>